<feature type="non-terminal residue" evidence="5">
    <location>
        <position position="1"/>
    </location>
</feature>
<dbReference type="InterPro" id="IPR036322">
    <property type="entry name" value="WD40_repeat_dom_sf"/>
</dbReference>
<dbReference type="STRING" id="6412.T1G3K0"/>
<evidence type="ECO:0000256" key="1">
    <source>
        <dbReference type="ARBA" id="ARBA00004496"/>
    </source>
</evidence>
<dbReference type="InterPro" id="IPR015943">
    <property type="entry name" value="WD40/YVTN_repeat-like_dom_sf"/>
</dbReference>
<proteinExistence type="predicted"/>
<comment type="subcellular location">
    <subcellularLocation>
        <location evidence="1">Cytoplasm</location>
    </subcellularLocation>
</comment>
<dbReference type="OMA" id="EPMLTHH"/>
<evidence type="ECO:0008006" key="6">
    <source>
        <dbReference type="Google" id="ProtNLM"/>
    </source>
</evidence>
<protein>
    <recommendedName>
        <fullName evidence="6">WD repeat-containing protein 63</fullName>
    </recommendedName>
</protein>
<keyword evidence="2" id="KW-0963">Cytoplasm</keyword>
<dbReference type="GeneID" id="20215648"/>
<dbReference type="HOGENOM" id="CLU_009390_1_0_1"/>
<dbReference type="PANTHER" id="PTHR12442:SF5">
    <property type="entry name" value="DYNEIN AXONEMAL INTERMEDIATE CHAIN 3"/>
    <property type="match status" value="1"/>
</dbReference>
<dbReference type="eggNOG" id="KOG1587">
    <property type="taxonomic scope" value="Eukaryota"/>
</dbReference>
<keyword evidence="3" id="KW-0853">WD repeat</keyword>
<dbReference type="RefSeq" id="XP_009017118.1">
    <property type="nucleotide sequence ID" value="XM_009018870.1"/>
</dbReference>
<dbReference type="Gene3D" id="2.130.10.10">
    <property type="entry name" value="YVTN repeat-like/Quinoprotein amine dehydrogenase"/>
    <property type="match status" value="2"/>
</dbReference>
<evidence type="ECO:0000256" key="2">
    <source>
        <dbReference type="ARBA" id="ARBA00022490"/>
    </source>
</evidence>
<evidence type="ECO:0000313" key="5">
    <source>
        <dbReference type="EMBL" id="ESO04539.1"/>
    </source>
</evidence>
<keyword evidence="4" id="KW-0677">Repeat</keyword>
<dbReference type="OrthoDB" id="6619788at2759"/>
<dbReference type="SMART" id="SM00320">
    <property type="entry name" value="WD40"/>
    <property type="match status" value="5"/>
</dbReference>
<dbReference type="PANTHER" id="PTHR12442">
    <property type="entry name" value="DYNEIN INTERMEDIATE CHAIN"/>
    <property type="match status" value="1"/>
</dbReference>
<dbReference type="InterPro" id="IPR050687">
    <property type="entry name" value="Dynein_IC"/>
</dbReference>
<evidence type="ECO:0000256" key="3">
    <source>
        <dbReference type="ARBA" id="ARBA00022574"/>
    </source>
</evidence>
<name>V3V7E6_HELRO</name>
<reference evidence="5" key="1">
    <citation type="journal article" date="2013" name="Nature">
        <title>Insights into bilaterian evolution from three spiralian genomes.</title>
        <authorList>
            <person name="Simakov O."/>
            <person name="Marletaz F."/>
            <person name="Cho S.J."/>
            <person name="Edsinger-Gonzales E."/>
            <person name="Havlak P."/>
            <person name="Hellsten U."/>
            <person name="Kuo D.H."/>
            <person name="Larsson T."/>
            <person name="Lv J."/>
            <person name="Arendt D."/>
            <person name="Savage R."/>
            <person name="Osoegawa K."/>
            <person name="de Jong P."/>
            <person name="Grimwood J."/>
            <person name="Chapman J.A."/>
            <person name="Shapiro H."/>
            <person name="Aerts A."/>
            <person name="Otillar R.P."/>
            <person name="Terry A.Y."/>
            <person name="Boore J.L."/>
            <person name="Grigoriev I.V."/>
            <person name="Lindberg D.R."/>
            <person name="Seaver E.C."/>
            <person name="Weisblat D.A."/>
            <person name="Putnam N.H."/>
            <person name="Rokhsar D.S."/>
        </authorList>
    </citation>
    <scope>NUCLEOTIDE SEQUENCE</scope>
</reference>
<sequence>LIPLFLTIRTQEQFGLVTDEHVTQDDPQKLLLKTDILDDVEKYGDTSDFYNVRKYIMDYPEEDMLIVYDPEFKYGQNFVIAVSVEAKFLISKVMMMMMMTMLELMMMMIMMHYEPPEPREWVSLGSEKEINMWAVHAHRSKVNILLKRKWSFFGLGYNFTDVDAFEDRTNCVDIIHDYPSSHPSKPSIHPSEPSVHQAVPEVCSREVDRMIGLSKNAIVQCQARELTVEEIEEHLSSARMKEFLHEAIPKVNRVIQQNKTLDMFYDDWKQLNVSYSVISGKSDKQLKEYQSYTDLQHGKTRTVSCIAWHPRLAGIVAVSIIDSLSLYDRVDQATKFMSNPNLILIWGLDDQMHPLLILESPDQILCFQFNPTNDNWIAGGCFNGMVVLWDISYHQEKLAISRAGAKKNVLQLSTDFDKSKVTETVRYCAVSSIEHSHSLPITDIIWLPRYHHVSKFGYLSENKTEQCVQLLTCSPDQSILFWDIRTHKERIPQENKSSCHTLTPSTFKHLDYVWRPLLKVSTIKNETGADFAPVKFSISPDNYQRPVTADATGVNQGNPELNISTKFYVGTEDGEVLYLDWSPTKDQESGKYQTQKPMFAFQIHDGPVVSLTRSPFFPRVVLSVGGLLFALWRENVNTGPIFVSGSSAKYLNGGMWSGTKPAVFFLIRIDGVIEIWDMLASTHEPSWIQSISGSSLTSICILAKSARLLALGDSNGTLHLLELPPIFYIPKSNETEKFGAYLESETKRREYVEARWAMRDEERVQMDIAAKILSKPVPQLTEDELEARDRLEYEKYLEEEIQFLKELGMYEEEVVATAAVRPASLGGGGTAEKLNTSMAVS</sequence>
<gene>
    <name evidence="5" type="ORF">HELRODRAFT_79073</name>
</gene>
<dbReference type="SUPFAM" id="SSF50978">
    <property type="entry name" value="WD40 repeat-like"/>
    <property type="match status" value="1"/>
</dbReference>
<evidence type="ECO:0000256" key="4">
    <source>
        <dbReference type="ARBA" id="ARBA00022737"/>
    </source>
</evidence>
<dbReference type="InterPro" id="IPR001680">
    <property type="entry name" value="WD40_rpt"/>
</dbReference>
<dbReference type="EMBL" id="KB096457">
    <property type="protein sequence ID" value="ESO04539.1"/>
    <property type="molecule type" value="Genomic_DNA"/>
</dbReference>
<accession>V3V7E6</accession>
<organism evidence="5">
    <name type="scientific">Helobdella robusta</name>
    <name type="common">Californian leech</name>
    <dbReference type="NCBI Taxonomy" id="6412"/>
    <lineage>
        <taxon>Eukaryota</taxon>
        <taxon>Metazoa</taxon>
        <taxon>Spiralia</taxon>
        <taxon>Lophotrochozoa</taxon>
        <taxon>Annelida</taxon>
        <taxon>Clitellata</taxon>
        <taxon>Hirudinea</taxon>
        <taxon>Rhynchobdellida</taxon>
        <taxon>Glossiphoniidae</taxon>
        <taxon>Helobdella</taxon>
    </lineage>
</organism>